<dbReference type="InterPro" id="IPR013824">
    <property type="entry name" value="Topo_IA_cen_sub1"/>
</dbReference>
<dbReference type="InterPro" id="IPR013825">
    <property type="entry name" value="Topo_IA_cen_sub2"/>
</dbReference>
<dbReference type="PROSITE" id="PS50880">
    <property type="entry name" value="TOPRIM"/>
    <property type="match status" value="1"/>
</dbReference>
<feature type="site" description="Interaction with DNA" evidence="10">
    <location>
        <position position="142"/>
    </location>
</feature>
<feature type="site" description="Interaction with DNA" evidence="10">
    <location>
        <position position="157"/>
    </location>
</feature>
<comment type="function">
    <text evidence="10">Releases the supercoiling and torsional tension of DNA, which is introduced during the DNA replication and transcription, by transiently cleaving and rejoining one strand of the DNA duplex. Introduces a single-strand break via transesterification at a target site in duplex DNA. The scissile phosphodiester is attacked by the catalytic tyrosine of the enzyme, resulting in the formation of a DNA-(5'-phosphotyrosyl)-enzyme intermediate and the expulsion of a 3'-OH DNA strand. The free DNA strand then undergoes passage around the unbroken strand, thus removing DNA supercoils. Finally, in the religation step, the DNA 3'-OH attacks the covalent intermediate to expel the active-site tyrosine and restore the DNA phosphodiester backbone.</text>
</comment>
<dbReference type="HAMAP" id="MF_00952">
    <property type="entry name" value="Topoisom_1_prok"/>
    <property type="match status" value="1"/>
</dbReference>
<protein>
    <recommendedName>
        <fullName evidence="10">DNA topoisomerase 1</fullName>
        <ecNumber evidence="10">5.6.2.1</ecNumber>
    </recommendedName>
    <alternativeName>
        <fullName evidence="10">DNA topoisomerase I</fullName>
    </alternativeName>
</protein>
<proteinExistence type="inferred from homology"/>
<evidence type="ECO:0000256" key="10">
    <source>
        <dbReference type="HAMAP-Rule" id="MF_00952"/>
    </source>
</evidence>
<dbReference type="InterPro" id="IPR000380">
    <property type="entry name" value="Topo_IA"/>
</dbReference>
<evidence type="ECO:0000256" key="4">
    <source>
        <dbReference type="ARBA" id="ARBA00022771"/>
    </source>
</evidence>
<feature type="site" description="Interaction with DNA" evidence="10">
    <location>
        <position position="298"/>
    </location>
</feature>
<keyword evidence="5" id="KW-0862">Zinc</keyword>
<keyword evidence="7 10" id="KW-0799">Topoisomerase</keyword>
<evidence type="ECO:0000256" key="8">
    <source>
        <dbReference type="ARBA" id="ARBA00023125"/>
    </source>
</evidence>
<dbReference type="Gene3D" id="3.40.50.140">
    <property type="match status" value="1"/>
</dbReference>
<gene>
    <name evidence="10" type="primary">topA</name>
    <name evidence="13" type="ORF">A3J46_00355</name>
</gene>
<dbReference type="EC" id="5.6.2.1" evidence="10"/>
<feature type="site" description="Interaction with DNA" evidence="10">
    <location>
        <position position="491"/>
    </location>
</feature>
<dbReference type="InterPro" id="IPR003602">
    <property type="entry name" value="Topo_IA_DNA-bd_dom"/>
</dbReference>
<dbReference type="PROSITE" id="PS00396">
    <property type="entry name" value="TOPO_IA_1"/>
    <property type="match status" value="1"/>
</dbReference>
<comment type="similarity">
    <text evidence="2 10">Belongs to the type IA topoisomerase family.</text>
</comment>
<dbReference type="Pfam" id="PF01396">
    <property type="entry name" value="Zn_ribbon_Top1"/>
    <property type="match status" value="3"/>
</dbReference>
<feature type="domain" description="Topo IA-type catalytic" evidence="12">
    <location>
        <begin position="131"/>
        <end position="559"/>
    </location>
</feature>
<feature type="site" description="Interaction with DNA" evidence="10">
    <location>
        <position position="150"/>
    </location>
</feature>
<dbReference type="InterPro" id="IPR023405">
    <property type="entry name" value="Topo_IA_core_domain"/>
</dbReference>
<feature type="region of interest" description="Interaction with DNA" evidence="10">
    <location>
        <begin position="165"/>
        <end position="170"/>
    </location>
</feature>
<dbReference type="GO" id="GO:0003917">
    <property type="term" value="F:DNA topoisomerase type I (single strand cut, ATP-independent) activity"/>
    <property type="evidence" value="ECO:0007669"/>
    <property type="project" value="UniProtKB-UniRule"/>
</dbReference>
<dbReference type="Pfam" id="PF01131">
    <property type="entry name" value="Topoisom_bac"/>
    <property type="match status" value="1"/>
</dbReference>
<keyword evidence="9 10" id="KW-0413">Isomerase</keyword>
<dbReference type="GO" id="GO:0003677">
    <property type="term" value="F:DNA binding"/>
    <property type="evidence" value="ECO:0007669"/>
    <property type="project" value="UniProtKB-KW"/>
</dbReference>
<feature type="domain" description="Toprim" evidence="11">
    <location>
        <begin position="1"/>
        <end position="115"/>
    </location>
</feature>
<dbReference type="SUPFAM" id="SSF56712">
    <property type="entry name" value="Prokaryotic type I DNA topoisomerase"/>
    <property type="match status" value="1"/>
</dbReference>
<dbReference type="CDD" id="cd00186">
    <property type="entry name" value="TOP1Ac"/>
    <property type="match status" value="1"/>
</dbReference>
<dbReference type="GO" id="GO:0006265">
    <property type="term" value="P:DNA topological change"/>
    <property type="evidence" value="ECO:0007669"/>
    <property type="project" value="UniProtKB-UniRule"/>
</dbReference>
<dbReference type="InterPro" id="IPR023406">
    <property type="entry name" value="Topo_IA_AS"/>
</dbReference>
<reference evidence="13 14" key="1">
    <citation type="journal article" date="2016" name="Nat. Commun.">
        <title>Thousands of microbial genomes shed light on interconnected biogeochemical processes in an aquifer system.</title>
        <authorList>
            <person name="Anantharaman K."/>
            <person name="Brown C.T."/>
            <person name="Hug L.A."/>
            <person name="Sharon I."/>
            <person name="Castelle C.J."/>
            <person name="Probst A.J."/>
            <person name="Thomas B.C."/>
            <person name="Singh A."/>
            <person name="Wilkins M.J."/>
            <person name="Karaoz U."/>
            <person name="Brodie E.L."/>
            <person name="Williams K.H."/>
            <person name="Hubbard S.S."/>
            <person name="Banfield J.F."/>
        </authorList>
    </citation>
    <scope>NUCLEOTIDE SEQUENCE [LARGE SCALE GENOMIC DNA]</scope>
</reference>
<organism evidence="13 14">
    <name type="scientific">Candidatus Yanofskybacteria bacterium RIFCSPHIGHO2_02_FULL_41_11</name>
    <dbReference type="NCBI Taxonomy" id="1802675"/>
    <lineage>
        <taxon>Bacteria</taxon>
        <taxon>Candidatus Yanofskyibacteriota</taxon>
    </lineage>
</organism>
<dbReference type="PRINTS" id="PR00417">
    <property type="entry name" value="PRTPISMRASEI"/>
</dbReference>
<dbReference type="PANTHER" id="PTHR42785:SF1">
    <property type="entry name" value="DNA TOPOISOMERASE"/>
    <property type="match status" value="1"/>
</dbReference>
<feature type="site" description="Interaction with DNA" evidence="10">
    <location>
        <position position="141"/>
    </location>
</feature>
<dbReference type="InterPro" id="IPR034149">
    <property type="entry name" value="TOPRIM_TopoI"/>
</dbReference>
<dbReference type="Pfam" id="PF01751">
    <property type="entry name" value="Toprim"/>
    <property type="match status" value="1"/>
</dbReference>
<feature type="site" description="Interaction with DNA" evidence="10">
    <location>
        <position position="31"/>
    </location>
</feature>
<dbReference type="AlphaFoldDB" id="A0A1F8FB77"/>
<dbReference type="InterPro" id="IPR006171">
    <property type="entry name" value="TOPRIM_dom"/>
</dbReference>
<dbReference type="NCBIfam" id="TIGR01051">
    <property type="entry name" value="topA_bact"/>
    <property type="match status" value="1"/>
</dbReference>
<dbReference type="Gene3D" id="2.70.20.10">
    <property type="entry name" value="Topoisomerase I, domain 3"/>
    <property type="match status" value="1"/>
</dbReference>
<dbReference type="Gene3D" id="1.10.460.10">
    <property type="entry name" value="Topoisomerase I, domain 2"/>
    <property type="match status" value="1"/>
</dbReference>
<evidence type="ECO:0000256" key="6">
    <source>
        <dbReference type="ARBA" id="ARBA00022842"/>
    </source>
</evidence>
<evidence type="ECO:0000259" key="11">
    <source>
        <dbReference type="PROSITE" id="PS50880"/>
    </source>
</evidence>
<evidence type="ECO:0000256" key="5">
    <source>
        <dbReference type="ARBA" id="ARBA00022833"/>
    </source>
</evidence>
<evidence type="ECO:0000256" key="2">
    <source>
        <dbReference type="ARBA" id="ARBA00009446"/>
    </source>
</evidence>
<keyword evidence="4" id="KW-0863">Zinc-finger</keyword>
<dbReference type="SMART" id="SM00436">
    <property type="entry name" value="TOP1Bc"/>
    <property type="match status" value="1"/>
</dbReference>
<dbReference type="InterPro" id="IPR013497">
    <property type="entry name" value="Topo_IA_cen"/>
</dbReference>
<dbReference type="GO" id="GO:0008270">
    <property type="term" value="F:zinc ion binding"/>
    <property type="evidence" value="ECO:0007669"/>
    <property type="project" value="UniProtKB-KW"/>
</dbReference>
<dbReference type="SUPFAM" id="SSF57783">
    <property type="entry name" value="Zinc beta-ribbon"/>
    <property type="match status" value="1"/>
</dbReference>
<evidence type="ECO:0000313" key="13">
    <source>
        <dbReference type="EMBL" id="OGN09818.1"/>
    </source>
</evidence>
<sequence>MQFVIVESPTKAKTISRFLGGDFIVRSSYGHVRDLPKKDLGVDVENNFKPKYIIPTKARKNVTELKEYAEKADSIILATDEDREGEAIAWHLMQALGLDKKGSEKTVQRIVFHEITKKAIEEALEHPRDIDQNLVDAQQARRILDRLVGYKLSPFLWKKIRSGLSAGRVQSVAVRLVVEREREIQKFVPQEYWSVEANLSKKDEDKGFKARLVKAYGKTIDRLGIKDEQEAKKILAELDGAQYEVADVVKKETHRSPSPPFTTSTLQQEASRKLGFSAKQTMMMAQKLYETGLITYMRTDSLNISGIALTQAREVINKNFGKEYTLDSPRFYTNKSKGAQEAHEAIRPTDLSKLPESLKLEKSQGRLYDLIWKRTIACQMQNAVLDQTAVDITAKDYIFRANGQIIKFDGFIRAYTETKDEDDKDGEDYTEGRLPELSTKDILNLLELIKEQHFTEPPPRYTDASLVKALEAHGVGRPSTYAPTLATIQDRGYVEKEDKKYKPAEIGFLVNDMLVENFPEVVDINFTSHIEGSFDKIAEGEIKWVPVIEEFYTPFKKNLDEKMGSVEKLVVESETPCPHCSKKMLIKFGRMGKFLACPEPGSKVTLPLPEEAAKIKELEEKTKDEKCPICGKLMEVKRGRFGYFLGCADYPKCKGIMKILDKTGFKCPNCKTGEIVVKKSRGRGRIFYACSRWPECNFLMSNKPESEDDLLKALEKWKENPPKIKKPR</sequence>
<evidence type="ECO:0000313" key="14">
    <source>
        <dbReference type="Proteomes" id="UP000177167"/>
    </source>
</evidence>
<dbReference type="PANTHER" id="PTHR42785">
    <property type="entry name" value="DNA TOPOISOMERASE, TYPE IA, CORE"/>
    <property type="match status" value="1"/>
</dbReference>
<dbReference type="InterPro" id="IPR005733">
    <property type="entry name" value="TopoI_bac-type"/>
</dbReference>
<evidence type="ECO:0000256" key="3">
    <source>
        <dbReference type="ARBA" id="ARBA00022723"/>
    </source>
</evidence>
<dbReference type="EMBL" id="MGJP01000025">
    <property type="protein sequence ID" value="OGN09818.1"/>
    <property type="molecule type" value="Genomic_DNA"/>
</dbReference>
<keyword evidence="8 10" id="KW-0238">DNA-binding</keyword>
<comment type="subunit">
    <text evidence="10">Monomer.</text>
</comment>
<comment type="catalytic activity">
    <reaction evidence="1 10">
        <text>ATP-independent breakage of single-stranded DNA, followed by passage and rejoining.</text>
        <dbReference type="EC" id="5.6.2.1"/>
    </reaction>
</comment>
<comment type="caution">
    <text evidence="13">The sequence shown here is derived from an EMBL/GenBank/DDBJ whole genome shotgun (WGS) entry which is preliminary data.</text>
</comment>
<feature type="site" description="Interaction with DNA" evidence="10">
    <location>
        <position position="145"/>
    </location>
</feature>
<dbReference type="SMART" id="SM00437">
    <property type="entry name" value="TOP1Ac"/>
    <property type="match status" value="1"/>
</dbReference>
<evidence type="ECO:0000259" key="12">
    <source>
        <dbReference type="PROSITE" id="PS52039"/>
    </source>
</evidence>
<evidence type="ECO:0000256" key="7">
    <source>
        <dbReference type="ARBA" id="ARBA00023029"/>
    </source>
</evidence>
<dbReference type="PROSITE" id="PS52039">
    <property type="entry name" value="TOPO_IA_2"/>
    <property type="match status" value="1"/>
</dbReference>
<accession>A0A1F8FB77</accession>
<name>A0A1F8FB77_9BACT</name>
<evidence type="ECO:0000256" key="1">
    <source>
        <dbReference type="ARBA" id="ARBA00000213"/>
    </source>
</evidence>
<evidence type="ECO:0000256" key="9">
    <source>
        <dbReference type="ARBA" id="ARBA00023235"/>
    </source>
</evidence>
<keyword evidence="3" id="KW-0479">Metal-binding</keyword>
<dbReference type="InterPro" id="IPR013826">
    <property type="entry name" value="Topo_IA_cen_sub3"/>
</dbReference>
<feature type="active site" description="O-(5'-phospho-DNA)-tyrosine intermediate" evidence="10">
    <location>
        <position position="296"/>
    </location>
</feature>
<dbReference type="CDD" id="cd03363">
    <property type="entry name" value="TOPRIM_TopoIA_TopoI"/>
    <property type="match status" value="1"/>
</dbReference>
<dbReference type="GO" id="GO:0005694">
    <property type="term" value="C:chromosome"/>
    <property type="evidence" value="ECO:0007669"/>
    <property type="project" value="InterPro"/>
</dbReference>
<dbReference type="InterPro" id="IPR003601">
    <property type="entry name" value="Topo_IA_2"/>
</dbReference>
<dbReference type="Gene3D" id="3.30.65.10">
    <property type="entry name" value="Bacterial Topoisomerase I, domain 1"/>
    <property type="match status" value="3"/>
</dbReference>
<dbReference type="InterPro" id="IPR028612">
    <property type="entry name" value="Topoisom_1_IA"/>
</dbReference>
<dbReference type="SMART" id="SM00493">
    <property type="entry name" value="TOPRIM"/>
    <property type="match status" value="1"/>
</dbReference>
<dbReference type="Proteomes" id="UP000177167">
    <property type="component" value="Unassembled WGS sequence"/>
</dbReference>
<dbReference type="InterPro" id="IPR013498">
    <property type="entry name" value="Topo_IA_Znf"/>
</dbReference>
<keyword evidence="6" id="KW-0460">Magnesium</keyword>
<dbReference type="Gene3D" id="1.10.290.10">
    <property type="entry name" value="Topoisomerase I, domain 4"/>
    <property type="match status" value="1"/>
</dbReference>